<keyword evidence="2" id="KW-1185">Reference proteome</keyword>
<evidence type="ECO:0000313" key="1">
    <source>
        <dbReference type="EMBL" id="RNA29299.1"/>
    </source>
</evidence>
<name>A0A3M7S0U8_BRAPC</name>
<accession>A0A3M7S0U8</accession>
<organism evidence="1 2">
    <name type="scientific">Brachionus plicatilis</name>
    <name type="common">Marine rotifer</name>
    <name type="synonym">Brachionus muelleri</name>
    <dbReference type="NCBI Taxonomy" id="10195"/>
    <lineage>
        <taxon>Eukaryota</taxon>
        <taxon>Metazoa</taxon>
        <taxon>Spiralia</taxon>
        <taxon>Gnathifera</taxon>
        <taxon>Rotifera</taxon>
        <taxon>Eurotatoria</taxon>
        <taxon>Monogononta</taxon>
        <taxon>Pseudotrocha</taxon>
        <taxon>Ploima</taxon>
        <taxon>Brachionidae</taxon>
        <taxon>Brachionus</taxon>
    </lineage>
</organism>
<dbReference type="OrthoDB" id="10638953at2759"/>
<dbReference type="Proteomes" id="UP000276133">
    <property type="component" value="Unassembled WGS sequence"/>
</dbReference>
<evidence type="ECO:0000313" key="2">
    <source>
        <dbReference type="Proteomes" id="UP000276133"/>
    </source>
</evidence>
<gene>
    <name evidence="1" type="ORF">BpHYR1_010756</name>
</gene>
<comment type="caution">
    <text evidence="1">The sequence shown here is derived from an EMBL/GenBank/DDBJ whole genome shotgun (WGS) entry which is preliminary data.</text>
</comment>
<proteinExistence type="predicted"/>
<reference evidence="1 2" key="1">
    <citation type="journal article" date="2018" name="Sci. Rep.">
        <title>Genomic signatures of local adaptation to the degree of environmental predictability in rotifers.</title>
        <authorList>
            <person name="Franch-Gras L."/>
            <person name="Hahn C."/>
            <person name="Garcia-Roger E.M."/>
            <person name="Carmona M.J."/>
            <person name="Serra M."/>
            <person name="Gomez A."/>
        </authorList>
    </citation>
    <scope>NUCLEOTIDE SEQUENCE [LARGE SCALE GENOMIC DNA]</scope>
    <source>
        <strain evidence="1">HYR1</strain>
    </source>
</reference>
<protein>
    <submittedName>
        <fullName evidence="1">Uncharacterized protein</fullName>
    </submittedName>
</protein>
<dbReference type="EMBL" id="REGN01002246">
    <property type="protein sequence ID" value="RNA29299.1"/>
    <property type="molecule type" value="Genomic_DNA"/>
</dbReference>
<sequence>MKIKIIQHHLVITKFDSSLLLCDHQANAFIITVSGSVPFSLSPNMVKNMVKFIAPVASLIISSKEAKVSCKSSLLMKPSLS</sequence>
<dbReference type="AlphaFoldDB" id="A0A3M7S0U8"/>